<feature type="binding site" evidence="6">
    <location>
        <position position="50"/>
    </location>
    <ligand>
        <name>ATP</name>
        <dbReference type="ChEBI" id="CHEBI:30616"/>
    </ligand>
</feature>
<evidence type="ECO:0000256" key="4">
    <source>
        <dbReference type="ARBA" id="ARBA00022989"/>
    </source>
</evidence>
<dbReference type="SMART" id="SM00220">
    <property type="entry name" value="S_TKc"/>
    <property type="match status" value="1"/>
</dbReference>
<keyword evidence="6" id="KW-0547">Nucleotide-binding</keyword>
<evidence type="ECO:0000256" key="3">
    <source>
        <dbReference type="ARBA" id="ARBA00022692"/>
    </source>
</evidence>
<evidence type="ECO:0000256" key="6">
    <source>
        <dbReference type="PROSITE-ProRule" id="PRU10141"/>
    </source>
</evidence>
<dbReference type="Proteomes" id="UP001558632">
    <property type="component" value="Unassembled WGS sequence"/>
</dbReference>
<feature type="domain" description="Protein kinase" evidence="7">
    <location>
        <begin position="21"/>
        <end position="270"/>
    </location>
</feature>
<keyword evidence="5" id="KW-0472">Membrane</keyword>
<dbReference type="SUPFAM" id="SSF81383">
    <property type="entry name" value="F-box domain"/>
    <property type="match status" value="1"/>
</dbReference>
<name>A0ABR3K3P9_TRISP</name>
<keyword evidence="8" id="KW-0418">Kinase</keyword>
<dbReference type="PANTHER" id="PTHR20988">
    <property type="entry name" value="TRANSMEMBRANE PROTEIN 183A-RELATED"/>
    <property type="match status" value="1"/>
</dbReference>
<comment type="similarity">
    <text evidence="2">Belongs to the TMEM183 family.</text>
</comment>
<keyword evidence="9" id="KW-1185">Reference proteome</keyword>
<sequence length="619" mass="71388">MGGEKVKCSLIFKEGDEVQGFTVKNVIGFGSFGQVYEVFNSANNQPAAMKVELTAQRNHALKNELMILRKLRNANVRHICKVLPTEELPNIHILSCHWLVPTSALQDMHSAGYLHRDVKPENFAIGNEPNSRQLFILDFGMSRQFVNNEHVHRKPRAKCGFRGTLFYASVNALKLCEQSRKDDIWSWFYMLIRMTTGNLPWCHKMPSKEMKLQKQARALSIFKNEVMDNASSFLAGCPTEFHNFLRHLKSLTYYDRPDYEFIYSQLNQIMKKNKLTDDMPLDWEQRQPKRMHMIPGNVVGNTFGDVRLADYADASLTSHKAKRLTKKLRDSHALRSKYNCWSECHFEICIKKLPKSDNDSHIYNTYPVHLWAIIASYIYPEDICRFALICSDAASAIRSAHFWKLLYNRRCKDIYSLPEEYKPISMQRLYGLRAAVIRSLFFAYEPFVVRMKTMKGFSLSDKDIRLLTRSICTSAWHRRIEECSEQAKKITNVSKKTTTKHANDRLKFMDDVNANKDDGCFVLKASANAFTYINPAVLGARLGQLSTSLDPDTNTYQICLTFVDSLTACKNKRFGATFSSAGEVVQLTGVISLSVLHWWYPMEEKKKKEELWRLSISTN</sequence>
<dbReference type="GO" id="GO:0016301">
    <property type="term" value="F:kinase activity"/>
    <property type="evidence" value="ECO:0007669"/>
    <property type="project" value="UniProtKB-KW"/>
</dbReference>
<dbReference type="InterPro" id="IPR036047">
    <property type="entry name" value="F-box-like_dom_sf"/>
</dbReference>
<evidence type="ECO:0000313" key="8">
    <source>
        <dbReference type="EMBL" id="KAL1226669.1"/>
    </source>
</evidence>
<comment type="caution">
    <text evidence="8">The sequence shown here is derived from an EMBL/GenBank/DDBJ whole genome shotgun (WGS) entry which is preliminary data.</text>
</comment>
<reference evidence="8 9" key="1">
    <citation type="submission" date="2024-07" db="EMBL/GenBank/DDBJ databases">
        <title>Enhanced genomic and transcriptomic resources for Trichinella pseudospiralis and T. spiralis underpin the discovery of pronounced molecular differences between stages and species.</title>
        <authorList>
            <person name="Pasi K.K."/>
            <person name="La Rosa G."/>
            <person name="Gomez-Morales M.A."/>
            <person name="Tosini F."/>
            <person name="Sumanam S."/>
            <person name="Young N.D."/>
            <person name="Chang B.C."/>
            <person name="Robin G.B."/>
        </authorList>
    </citation>
    <scope>NUCLEOTIDE SEQUENCE [LARGE SCALE GENOMIC DNA]</scope>
    <source>
        <strain evidence="8">ISS534</strain>
    </source>
</reference>
<keyword evidence="4" id="KW-1133">Transmembrane helix</keyword>
<accession>A0ABR3K3P9</accession>
<comment type="subcellular location">
    <subcellularLocation>
        <location evidence="1">Membrane</location>
        <topology evidence="1">Single-pass membrane protein</topology>
    </subcellularLocation>
</comment>
<dbReference type="InterPro" id="IPR011009">
    <property type="entry name" value="Kinase-like_dom_sf"/>
</dbReference>
<dbReference type="Gene3D" id="3.30.200.20">
    <property type="entry name" value="Phosphorylase Kinase, domain 1"/>
    <property type="match status" value="1"/>
</dbReference>
<organism evidence="8 9">
    <name type="scientific">Trichinella spiralis</name>
    <name type="common">Trichina worm</name>
    <dbReference type="NCBI Taxonomy" id="6334"/>
    <lineage>
        <taxon>Eukaryota</taxon>
        <taxon>Metazoa</taxon>
        <taxon>Ecdysozoa</taxon>
        <taxon>Nematoda</taxon>
        <taxon>Enoplea</taxon>
        <taxon>Dorylaimia</taxon>
        <taxon>Trichinellida</taxon>
        <taxon>Trichinellidae</taxon>
        <taxon>Trichinella</taxon>
    </lineage>
</organism>
<dbReference type="PROSITE" id="PS00107">
    <property type="entry name" value="PROTEIN_KINASE_ATP"/>
    <property type="match status" value="1"/>
</dbReference>
<evidence type="ECO:0000259" key="7">
    <source>
        <dbReference type="PROSITE" id="PS50011"/>
    </source>
</evidence>
<dbReference type="EMBL" id="JBEUSY010000558">
    <property type="protein sequence ID" value="KAL1226669.1"/>
    <property type="molecule type" value="Genomic_DNA"/>
</dbReference>
<evidence type="ECO:0000313" key="9">
    <source>
        <dbReference type="Proteomes" id="UP001558632"/>
    </source>
</evidence>
<dbReference type="PROSITE" id="PS50011">
    <property type="entry name" value="PROTEIN_KINASE_DOM"/>
    <property type="match status" value="1"/>
</dbReference>
<gene>
    <name evidence="8" type="ORF">TSPI_05645</name>
</gene>
<evidence type="ECO:0000256" key="1">
    <source>
        <dbReference type="ARBA" id="ARBA00004167"/>
    </source>
</evidence>
<proteinExistence type="inferred from homology"/>
<dbReference type="InterPro" id="IPR026509">
    <property type="entry name" value="TMEM183"/>
</dbReference>
<keyword evidence="6" id="KW-0067">ATP-binding</keyword>
<dbReference type="PANTHER" id="PTHR20988:SF2">
    <property type="entry name" value="TRANSMEMBRANE PROTEIN 183A-RELATED"/>
    <property type="match status" value="1"/>
</dbReference>
<evidence type="ECO:0000256" key="5">
    <source>
        <dbReference type="ARBA" id="ARBA00023136"/>
    </source>
</evidence>
<keyword evidence="8" id="KW-0808">Transferase</keyword>
<keyword evidence="3" id="KW-0812">Transmembrane</keyword>
<dbReference type="InterPro" id="IPR017441">
    <property type="entry name" value="Protein_kinase_ATP_BS"/>
</dbReference>
<dbReference type="Pfam" id="PF00069">
    <property type="entry name" value="Pkinase"/>
    <property type="match status" value="1"/>
</dbReference>
<protein>
    <submittedName>
        <fullName evidence="8">Tau-tubulin kinase</fullName>
    </submittedName>
</protein>
<dbReference type="InterPro" id="IPR000719">
    <property type="entry name" value="Prot_kinase_dom"/>
</dbReference>
<evidence type="ECO:0000256" key="2">
    <source>
        <dbReference type="ARBA" id="ARBA00006744"/>
    </source>
</evidence>
<dbReference type="Gene3D" id="1.10.510.10">
    <property type="entry name" value="Transferase(Phosphotransferase) domain 1"/>
    <property type="match status" value="1"/>
</dbReference>
<dbReference type="SUPFAM" id="SSF56112">
    <property type="entry name" value="Protein kinase-like (PK-like)"/>
    <property type="match status" value="1"/>
</dbReference>